<dbReference type="CDD" id="cd12650">
    <property type="entry name" value="RRM1_Hu"/>
    <property type="match status" value="1"/>
</dbReference>
<dbReference type="InterPro" id="IPR002343">
    <property type="entry name" value="Hud_Sxl_RNA"/>
</dbReference>
<keyword evidence="3" id="KW-0677">Repeat</keyword>
<evidence type="ECO:0000256" key="5">
    <source>
        <dbReference type="ARBA" id="ARBA00023242"/>
    </source>
</evidence>
<name>A0A8E0VFH4_9TREM</name>
<evidence type="ECO:0000313" key="9">
    <source>
        <dbReference type="EMBL" id="KAA0185026.1"/>
    </source>
</evidence>
<feature type="domain" description="RRM" evidence="8">
    <location>
        <begin position="163"/>
        <end position="244"/>
    </location>
</feature>
<feature type="region of interest" description="Disordered" evidence="7">
    <location>
        <begin position="538"/>
        <end position="561"/>
    </location>
</feature>
<evidence type="ECO:0000256" key="2">
    <source>
        <dbReference type="ARBA" id="ARBA00006266"/>
    </source>
</evidence>
<dbReference type="CDD" id="cd12652">
    <property type="entry name" value="RRM2_Hu"/>
    <property type="match status" value="1"/>
</dbReference>
<evidence type="ECO:0000256" key="7">
    <source>
        <dbReference type="SAM" id="MobiDB-lite"/>
    </source>
</evidence>
<feature type="domain" description="RRM" evidence="8">
    <location>
        <begin position="588"/>
        <end position="675"/>
    </location>
</feature>
<dbReference type="GO" id="GO:0005634">
    <property type="term" value="C:nucleus"/>
    <property type="evidence" value="ECO:0007669"/>
    <property type="project" value="UniProtKB-SubCell"/>
</dbReference>
<dbReference type="GO" id="GO:0050686">
    <property type="term" value="P:negative regulation of mRNA processing"/>
    <property type="evidence" value="ECO:0007669"/>
    <property type="project" value="UniProtKB-ARBA"/>
</dbReference>
<dbReference type="FunFam" id="3.30.70.330:FF:000383">
    <property type="entry name" value="Sex lethal, isoform D"/>
    <property type="match status" value="1"/>
</dbReference>
<protein>
    <submittedName>
        <fullName evidence="9">Elav protein</fullName>
    </submittedName>
</protein>
<keyword evidence="10" id="KW-1185">Reference proteome</keyword>
<accession>A0A8E0VFH4</accession>
<organism evidence="9 10">
    <name type="scientific">Fasciolopsis buskii</name>
    <dbReference type="NCBI Taxonomy" id="27845"/>
    <lineage>
        <taxon>Eukaryota</taxon>
        <taxon>Metazoa</taxon>
        <taxon>Spiralia</taxon>
        <taxon>Lophotrochozoa</taxon>
        <taxon>Platyhelminthes</taxon>
        <taxon>Trematoda</taxon>
        <taxon>Digenea</taxon>
        <taxon>Plagiorchiida</taxon>
        <taxon>Echinostomata</taxon>
        <taxon>Echinostomatoidea</taxon>
        <taxon>Fasciolidae</taxon>
        <taxon>Fasciolopsis</taxon>
    </lineage>
</organism>
<dbReference type="NCBIfam" id="TIGR01661">
    <property type="entry name" value="ELAV_HUD_SF"/>
    <property type="match status" value="1"/>
</dbReference>
<dbReference type="Gene3D" id="3.30.70.330">
    <property type="match status" value="3"/>
</dbReference>
<gene>
    <name evidence="9" type="ORF">FBUS_02357</name>
</gene>
<dbReference type="OrthoDB" id="266020at2759"/>
<evidence type="ECO:0000256" key="4">
    <source>
        <dbReference type="ARBA" id="ARBA00022884"/>
    </source>
</evidence>
<dbReference type="InterPro" id="IPR012677">
    <property type="entry name" value="Nucleotide-bd_a/b_plait_sf"/>
</dbReference>
<dbReference type="PROSITE" id="PS50102">
    <property type="entry name" value="RRM"/>
    <property type="match status" value="3"/>
</dbReference>
<reference evidence="9" key="1">
    <citation type="submission" date="2019-05" db="EMBL/GenBank/DDBJ databases">
        <title>Annotation for the trematode Fasciolopsis buski.</title>
        <authorList>
            <person name="Choi Y.-J."/>
        </authorList>
    </citation>
    <scope>NUCLEOTIDE SEQUENCE</scope>
    <source>
        <strain evidence="9">HT</strain>
        <tissue evidence="9">Whole worm</tissue>
    </source>
</reference>
<dbReference type="PANTHER" id="PTHR10352">
    <property type="entry name" value="EUKARYOTIC TRANSLATION INITIATION FACTOR 3 SUBUNIT G"/>
    <property type="match status" value="1"/>
</dbReference>
<dbReference type="GO" id="GO:0010629">
    <property type="term" value="P:negative regulation of gene expression"/>
    <property type="evidence" value="ECO:0007669"/>
    <property type="project" value="UniProtKB-ARBA"/>
</dbReference>
<dbReference type="AlphaFoldDB" id="A0A8E0VFH4"/>
<evidence type="ECO:0000256" key="1">
    <source>
        <dbReference type="ARBA" id="ARBA00004123"/>
    </source>
</evidence>
<evidence type="ECO:0000259" key="8">
    <source>
        <dbReference type="PROSITE" id="PS50102"/>
    </source>
</evidence>
<sequence length="708" mass="75425">MSAQVQSLPVATTTDTIVSAVEEDSGGGTVTGGCYAIPTAEQLLIDEQAVDNRGGLDCPRYGAPSNGDCTIGSENQTNLIVNYLPQTMSQEEMRTLFAKIGKLASCKLIRDRTTGQSLGYGFVNYVKAEDAERAIKLLNRTRVQNKTIKVSLARPSCESIKGANLYICGLPKTMTEKDLEVLFQQCGKIITSRILCDSTTNQSKGVGFIRFDQRHEAELAIKQFNGYRIRGSADSPLIVKFANLPTSVKNATSTATVSLTTGSTINSVVQPTLTATVPVHVLTDQLPGQLPFVPNLIELSRLTLPQTGSAQSSLSALSNTSGTTDLLTMLSVVQQARNFASASSAPLKSLRKAGGPIHASSTHRLRFNPLDGCAVPVHYNPLDSVQLSGIQGITSSPAAAAGLKLISKYTEPDIPSNSISLAAALANVNTSQNPFVSNLNGYGNRITQNGSSHWLAPVLEPGVTNQSSFYPTVNSLSDLFKTSENTFAPFSNSSSNLLNRGQSYLHTLNNALLSNMNNGNLDLISTLPGLSQTLGATTTATTTSTTAKNTGSNVPGNLDESSDLMRGQYGINLSAMNAILPAVSMSGVTLRVDGLQPNTEESILWQLFSAFPSVLAIQLGRSSRTGSENRSGLDNSGPVTAFVTMADAEQAKLAANYLNGCTLQNRVLQVRCESDIRSLDHFSSNFLQNQSLLLSNGTLNERMRYDAS</sequence>
<dbReference type="PRINTS" id="PR00961">
    <property type="entry name" value="HUDSXLRNA"/>
</dbReference>
<feature type="compositionally biased region" description="Low complexity" evidence="7">
    <location>
        <begin position="538"/>
        <end position="553"/>
    </location>
</feature>
<dbReference type="GO" id="GO:0005737">
    <property type="term" value="C:cytoplasm"/>
    <property type="evidence" value="ECO:0007669"/>
    <property type="project" value="UniProtKB-ARBA"/>
</dbReference>
<dbReference type="Pfam" id="PF00076">
    <property type="entry name" value="RRM_1"/>
    <property type="match status" value="3"/>
</dbReference>
<dbReference type="EMBL" id="LUCM01010755">
    <property type="protein sequence ID" value="KAA0185026.1"/>
    <property type="molecule type" value="Genomic_DNA"/>
</dbReference>
<dbReference type="InterPro" id="IPR035979">
    <property type="entry name" value="RBD_domain_sf"/>
</dbReference>
<comment type="caution">
    <text evidence="9">The sequence shown here is derived from an EMBL/GenBank/DDBJ whole genome shotgun (WGS) entry which is preliminary data.</text>
</comment>
<dbReference type="FunFam" id="3.30.70.330:FF:000205">
    <property type="entry name" value="Sex lethal, isoform B"/>
    <property type="match status" value="1"/>
</dbReference>
<dbReference type="InterPro" id="IPR034775">
    <property type="entry name" value="Elav_RRM1"/>
</dbReference>
<dbReference type="SMART" id="SM00360">
    <property type="entry name" value="RRM"/>
    <property type="match status" value="3"/>
</dbReference>
<dbReference type="InterPro" id="IPR000504">
    <property type="entry name" value="RRM_dom"/>
</dbReference>
<feature type="domain" description="RRM" evidence="8">
    <location>
        <begin position="77"/>
        <end position="155"/>
    </location>
</feature>
<dbReference type="InterPro" id="IPR006548">
    <property type="entry name" value="ELAD_HU_SF"/>
</dbReference>
<evidence type="ECO:0000313" key="10">
    <source>
        <dbReference type="Proteomes" id="UP000728185"/>
    </source>
</evidence>
<comment type="similarity">
    <text evidence="2">Belongs to the RRM elav family.</text>
</comment>
<keyword evidence="4 6" id="KW-0694">RNA-binding</keyword>
<keyword evidence="5" id="KW-0539">Nucleus</keyword>
<dbReference type="GO" id="GO:0009967">
    <property type="term" value="P:positive regulation of signal transduction"/>
    <property type="evidence" value="ECO:0007669"/>
    <property type="project" value="UniProtKB-ARBA"/>
</dbReference>
<evidence type="ECO:0000256" key="6">
    <source>
        <dbReference type="PROSITE-ProRule" id="PRU00176"/>
    </source>
</evidence>
<dbReference type="GO" id="GO:0003729">
    <property type="term" value="F:mRNA binding"/>
    <property type="evidence" value="ECO:0007669"/>
    <property type="project" value="UniProtKB-ARBA"/>
</dbReference>
<dbReference type="GO" id="GO:1990904">
    <property type="term" value="C:ribonucleoprotein complex"/>
    <property type="evidence" value="ECO:0007669"/>
    <property type="project" value="InterPro"/>
</dbReference>
<dbReference type="Proteomes" id="UP000728185">
    <property type="component" value="Unassembled WGS sequence"/>
</dbReference>
<dbReference type="SUPFAM" id="SSF54928">
    <property type="entry name" value="RNA-binding domain, RBD"/>
    <property type="match status" value="2"/>
</dbReference>
<proteinExistence type="inferred from homology"/>
<comment type="subcellular location">
    <subcellularLocation>
        <location evidence="1">Nucleus</location>
    </subcellularLocation>
</comment>
<evidence type="ECO:0000256" key="3">
    <source>
        <dbReference type="ARBA" id="ARBA00022737"/>
    </source>
</evidence>